<reference evidence="2" key="1">
    <citation type="submission" date="2014-09" db="EMBL/GenBank/DDBJ databases">
        <authorList>
            <person name="Mudge J."/>
            <person name="Ramaraj T."/>
            <person name="Lindquist I.E."/>
            <person name="Bharti A.K."/>
            <person name="Sundararajan A."/>
            <person name="Cameron C.T."/>
            <person name="Woodward J.E."/>
            <person name="May G.D."/>
            <person name="Brubaker C."/>
            <person name="Broadhvest J."/>
            <person name="Wilkins T.A."/>
        </authorList>
    </citation>
    <scope>NUCLEOTIDE SEQUENCE</scope>
    <source>
        <strain evidence="2">cv. AKA8401</strain>
    </source>
</reference>
<sequence length="48" mass="5714">MGDTICTPCRQESYEINWLGYMGDTKYSPCVQESQNYVYNRARSHEWC</sequence>
<proteinExistence type="predicted"/>
<protein>
    <submittedName>
        <fullName evidence="1">Uncharacterized protein</fullName>
    </submittedName>
</protein>
<evidence type="ECO:0000313" key="1">
    <source>
        <dbReference type="EMBL" id="KHG11451.1"/>
    </source>
</evidence>
<accession>A0A0B0NK46</accession>
<evidence type="ECO:0000313" key="2">
    <source>
        <dbReference type="Proteomes" id="UP000032142"/>
    </source>
</evidence>
<dbReference type="EMBL" id="KN395875">
    <property type="protein sequence ID" value="KHG11451.1"/>
    <property type="molecule type" value="Genomic_DNA"/>
</dbReference>
<name>A0A0B0NK46_GOSAR</name>
<keyword evidence="2" id="KW-1185">Reference proteome</keyword>
<organism evidence="1 2">
    <name type="scientific">Gossypium arboreum</name>
    <name type="common">Tree cotton</name>
    <name type="synonym">Gossypium nanking</name>
    <dbReference type="NCBI Taxonomy" id="29729"/>
    <lineage>
        <taxon>Eukaryota</taxon>
        <taxon>Viridiplantae</taxon>
        <taxon>Streptophyta</taxon>
        <taxon>Embryophyta</taxon>
        <taxon>Tracheophyta</taxon>
        <taxon>Spermatophyta</taxon>
        <taxon>Magnoliopsida</taxon>
        <taxon>eudicotyledons</taxon>
        <taxon>Gunneridae</taxon>
        <taxon>Pentapetalae</taxon>
        <taxon>rosids</taxon>
        <taxon>malvids</taxon>
        <taxon>Malvales</taxon>
        <taxon>Malvaceae</taxon>
        <taxon>Malvoideae</taxon>
        <taxon>Gossypium</taxon>
    </lineage>
</organism>
<dbReference type="Proteomes" id="UP000032142">
    <property type="component" value="Unassembled WGS sequence"/>
</dbReference>
<gene>
    <name evidence="1" type="ORF">F383_15163</name>
</gene>
<dbReference type="AlphaFoldDB" id="A0A0B0NK46"/>